<accession>X6LJ92</accession>
<proteinExistence type="predicted"/>
<evidence type="ECO:0000313" key="3">
    <source>
        <dbReference type="Proteomes" id="UP000023152"/>
    </source>
</evidence>
<feature type="compositionally biased region" description="Basic and acidic residues" evidence="1">
    <location>
        <begin position="87"/>
        <end position="97"/>
    </location>
</feature>
<dbReference type="AlphaFoldDB" id="X6LJ92"/>
<protein>
    <submittedName>
        <fullName evidence="2">Uncharacterized protein</fullName>
    </submittedName>
</protein>
<name>X6LJ92_RETFI</name>
<feature type="region of interest" description="Disordered" evidence="1">
    <location>
        <begin position="87"/>
        <end position="106"/>
    </location>
</feature>
<organism evidence="2 3">
    <name type="scientific">Reticulomyxa filosa</name>
    <dbReference type="NCBI Taxonomy" id="46433"/>
    <lineage>
        <taxon>Eukaryota</taxon>
        <taxon>Sar</taxon>
        <taxon>Rhizaria</taxon>
        <taxon>Retaria</taxon>
        <taxon>Foraminifera</taxon>
        <taxon>Monothalamids</taxon>
        <taxon>Reticulomyxidae</taxon>
        <taxon>Reticulomyxa</taxon>
    </lineage>
</organism>
<gene>
    <name evidence="2" type="ORF">RFI_35431</name>
</gene>
<dbReference type="Proteomes" id="UP000023152">
    <property type="component" value="Unassembled WGS sequence"/>
</dbReference>
<dbReference type="EMBL" id="ASPP01036912">
    <property type="protein sequence ID" value="ETO02008.1"/>
    <property type="molecule type" value="Genomic_DNA"/>
</dbReference>
<keyword evidence="3" id="KW-1185">Reference proteome</keyword>
<evidence type="ECO:0000313" key="2">
    <source>
        <dbReference type="EMBL" id="ETO02008.1"/>
    </source>
</evidence>
<comment type="caution">
    <text evidence="2">The sequence shown here is derived from an EMBL/GenBank/DDBJ whole genome shotgun (WGS) entry which is preliminary data.</text>
</comment>
<reference evidence="2 3" key="1">
    <citation type="journal article" date="2013" name="Curr. Biol.">
        <title>The Genome of the Foraminiferan Reticulomyxa filosa.</title>
        <authorList>
            <person name="Glockner G."/>
            <person name="Hulsmann N."/>
            <person name="Schleicher M."/>
            <person name="Noegel A.A."/>
            <person name="Eichinger L."/>
            <person name="Gallinger C."/>
            <person name="Pawlowski J."/>
            <person name="Sierra R."/>
            <person name="Euteneuer U."/>
            <person name="Pillet L."/>
            <person name="Moustafa A."/>
            <person name="Platzer M."/>
            <person name="Groth M."/>
            <person name="Szafranski K."/>
            <person name="Schliwa M."/>
        </authorList>
    </citation>
    <scope>NUCLEOTIDE SEQUENCE [LARGE SCALE GENOMIC DNA]</scope>
</reference>
<evidence type="ECO:0000256" key="1">
    <source>
        <dbReference type="SAM" id="MobiDB-lite"/>
    </source>
</evidence>
<sequence>MYVCVCVGKYEWNWDAIGAILRNESAAVQNFVGTVSANEGDMYCFEGNCTMHVVAPIFGDKLRGVFVSPILFTVNMFINLNAWKEKSSKQGIETDTRQRKKTSKDVTLTNEEAIGSCESLLSPNVE</sequence>